<feature type="compositionally biased region" description="Polar residues" evidence="1">
    <location>
        <begin position="155"/>
        <end position="167"/>
    </location>
</feature>
<dbReference type="RefSeq" id="XP_048135670.1">
    <property type="nucleotide sequence ID" value="XM_048279713.1"/>
</dbReference>
<dbReference type="GeneID" id="125315260"/>
<dbReference type="SUPFAM" id="SSF56112">
    <property type="entry name" value="Protein kinase-like (PK-like)"/>
    <property type="match status" value="1"/>
</dbReference>
<evidence type="ECO:0000313" key="3">
    <source>
        <dbReference type="Proteomes" id="UP000827889"/>
    </source>
</evidence>
<accession>A0ABM3HGD8</accession>
<gene>
    <name evidence="4" type="primary">LOC125315260</name>
</gene>
<evidence type="ECO:0000313" key="4">
    <source>
        <dbReference type="RefSeq" id="XP_048135670.1"/>
    </source>
</evidence>
<dbReference type="Gene3D" id="1.10.510.10">
    <property type="entry name" value="Transferase(Phosphotransferase) domain 1"/>
    <property type="match status" value="1"/>
</dbReference>
<dbReference type="InterPro" id="IPR050823">
    <property type="entry name" value="Plant_Ser_Thr_Prot_Kinase"/>
</dbReference>
<proteinExistence type="predicted"/>
<evidence type="ECO:0000259" key="2">
    <source>
        <dbReference type="PROSITE" id="PS50011"/>
    </source>
</evidence>
<dbReference type="PANTHER" id="PTHR45621">
    <property type="entry name" value="OS01G0588500 PROTEIN-RELATED"/>
    <property type="match status" value="1"/>
</dbReference>
<dbReference type="Proteomes" id="UP000827889">
    <property type="component" value="Chromosome 5"/>
</dbReference>
<dbReference type="InterPro" id="IPR000719">
    <property type="entry name" value="Prot_kinase_dom"/>
</dbReference>
<reference evidence="4" key="1">
    <citation type="submission" date="2025-08" db="UniProtKB">
        <authorList>
            <consortium name="RefSeq"/>
        </authorList>
    </citation>
    <scope>IDENTIFICATION</scope>
    <source>
        <tissue evidence="4">Leaf</tissue>
    </source>
</reference>
<dbReference type="InterPro" id="IPR011009">
    <property type="entry name" value="Kinase-like_dom_sf"/>
</dbReference>
<dbReference type="PROSITE" id="PS50011">
    <property type="entry name" value="PROTEIN_KINASE_DOM"/>
    <property type="match status" value="1"/>
</dbReference>
<name>A0ABM3HGD8_9MYRT</name>
<keyword evidence="3" id="KW-1185">Reference proteome</keyword>
<feature type="region of interest" description="Disordered" evidence="1">
    <location>
        <begin position="155"/>
        <end position="174"/>
    </location>
</feature>
<evidence type="ECO:0000256" key="1">
    <source>
        <dbReference type="SAM" id="MobiDB-lite"/>
    </source>
</evidence>
<feature type="domain" description="Protein kinase" evidence="2">
    <location>
        <begin position="1"/>
        <end position="147"/>
    </location>
</feature>
<organism evidence="3 4">
    <name type="scientific">Rhodamnia argentea</name>
    <dbReference type="NCBI Taxonomy" id="178133"/>
    <lineage>
        <taxon>Eukaryota</taxon>
        <taxon>Viridiplantae</taxon>
        <taxon>Streptophyta</taxon>
        <taxon>Embryophyta</taxon>
        <taxon>Tracheophyta</taxon>
        <taxon>Spermatophyta</taxon>
        <taxon>Magnoliopsida</taxon>
        <taxon>eudicotyledons</taxon>
        <taxon>Gunneridae</taxon>
        <taxon>Pentapetalae</taxon>
        <taxon>rosids</taxon>
        <taxon>malvids</taxon>
        <taxon>Myrtales</taxon>
        <taxon>Myrtaceae</taxon>
        <taxon>Myrtoideae</taxon>
        <taxon>Myrteae</taxon>
        <taxon>Australasian group</taxon>
        <taxon>Rhodamnia</taxon>
    </lineage>
</organism>
<protein>
    <submittedName>
        <fullName evidence="4">Serine/threonine-protein kinase PBL34-like</fullName>
    </submittedName>
</protein>
<sequence>MPSFLFQELEDFFPREMTHVIPQTHFATKTMGTYGYAAPEYVATGRLAAKGDVYGFGVVLLENLTGLRVKDQSRPSGQHDLVEWARPSLTKKRELRRLIDPWLEGRYSLKGARFASQLVARCVSHDPILCPQMSEVVEVLKGLQDFQIRQTSSEIVRTRQGSSSGGMASQFKPR</sequence>